<dbReference type="EMBL" id="FODT01000005">
    <property type="protein sequence ID" value="SEO88084.1"/>
    <property type="molecule type" value="Genomic_DNA"/>
</dbReference>
<keyword evidence="3" id="KW-1185">Reference proteome</keyword>
<gene>
    <name evidence="2" type="ORF">SAMN05444123_105315</name>
</gene>
<sequence>MRTLPLILLAVLAAPAAAAAQPYDNYPVCLRIYGPVRYDQCRYTSIEQCRPSAQGIAGQCVTNPWYQPPAEPTRRHRAR</sequence>
<organism evidence="2 3">
    <name type="scientific">Rhodopseudomonas pseudopalustris</name>
    <dbReference type="NCBI Taxonomy" id="1513892"/>
    <lineage>
        <taxon>Bacteria</taxon>
        <taxon>Pseudomonadati</taxon>
        <taxon>Pseudomonadota</taxon>
        <taxon>Alphaproteobacteria</taxon>
        <taxon>Hyphomicrobiales</taxon>
        <taxon>Nitrobacteraceae</taxon>
        <taxon>Rhodopseudomonas</taxon>
    </lineage>
</organism>
<dbReference type="AlphaFoldDB" id="A0A1H8TBX5"/>
<accession>A0A1H8TBX5</accession>
<evidence type="ECO:0000313" key="2">
    <source>
        <dbReference type="EMBL" id="SEO88084.1"/>
    </source>
</evidence>
<dbReference type="RefSeq" id="WP_092684114.1">
    <property type="nucleotide sequence ID" value="NZ_FODT01000005.1"/>
</dbReference>
<feature type="chain" id="PRO_5011680422" description="DUF3551 domain-containing protein" evidence="1">
    <location>
        <begin position="21"/>
        <end position="79"/>
    </location>
</feature>
<reference evidence="3" key="1">
    <citation type="submission" date="2016-10" db="EMBL/GenBank/DDBJ databases">
        <authorList>
            <person name="Varghese N."/>
            <person name="Submissions S."/>
        </authorList>
    </citation>
    <scope>NUCLEOTIDE SEQUENCE [LARGE SCALE GENOMIC DNA]</scope>
    <source>
        <strain evidence="3">DSM 123</strain>
    </source>
</reference>
<dbReference type="InterPro" id="IPR021937">
    <property type="entry name" value="DUF3551"/>
</dbReference>
<name>A0A1H8TBX5_9BRAD</name>
<proteinExistence type="predicted"/>
<protein>
    <recommendedName>
        <fullName evidence="4">DUF3551 domain-containing protein</fullName>
    </recommendedName>
</protein>
<evidence type="ECO:0008006" key="4">
    <source>
        <dbReference type="Google" id="ProtNLM"/>
    </source>
</evidence>
<keyword evidence="1" id="KW-0732">Signal</keyword>
<evidence type="ECO:0000256" key="1">
    <source>
        <dbReference type="SAM" id="SignalP"/>
    </source>
</evidence>
<feature type="signal peptide" evidence="1">
    <location>
        <begin position="1"/>
        <end position="20"/>
    </location>
</feature>
<dbReference type="Proteomes" id="UP000199615">
    <property type="component" value="Unassembled WGS sequence"/>
</dbReference>
<evidence type="ECO:0000313" key="3">
    <source>
        <dbReference type="Proteomes" id="UP000199615"/>
    </source>
</evidence>
<dbReference type="Pfam" id="PF12071">
    <property type="entry name" value="DUF3551"/>
    <property type="match status" value="1"/>
</dbReference>
<dbReference type="OrthoDB" id="8229016at2"/>